<evidence type="ECO:0000256" key="3">
    <source>
        <dbReference type="ARBA" id="ARBA00022618"/>
    </source>
</evidence>
<sequence>MINRKLAEIAAMCGGELANVDDSEIAIQGVVTDSRNIDSGCLFVPLVGEKFDGHNFAGDCLAAGASAILWEKANGMPPGPGVLVENTLEALQQLAASYLAQSGAKVIGITGSNGKTTTKDIVFSLLSTTYKVHKTQGNFNNHIGLPLTILSMPEDCDIAVLEMGMSGRHEIELLSELAKPETAIVTNIGESHLLQLGSRLEIARAKLEILSGMKQGGLLVYNGDEPLLNIVLSEESTAKPESLRKSTFGLSGDNDDYPSGIMFANGKTLFTSHLIGNMTLELPLLGEHNVINCLAALTVARHYGVSVQGIQEGLRNLELTGMRIEMITGTSGITVLNDAYNASPTSMKAAILVLERMKGYRNKIAVLGDMLELGDSEEEYHREVGAFVSTSKLDYLFTYGKLGELIAEGAGDALDANHIFAYHDKSELIHKLESIVSPKDIVLVKGSRGMKLEEVVEAIKASSLHK</sequence>
<dbReference type="SUPFAM" id="SSF63418">
    <property type="entry name" value="MurE/MurF N-terminal domain"/>
    <property type="match status" value="1"/>
</dbReference>
<dbReference type="GO" id="GO:0008360">
    <property type="term" value="P:regulation of cell shape"/>
    <property type="evidence" value="ECO:0007669"/>
    <property type="project" value="UniProtKB-KW"/>
</dbReference>
<dbReference type="NCBIfam" id="TIGR01143">
    <property type="entry name" value="murF"/>
    <property type="match status" value="1"/>
</dbReference>
<feature type="domain" description="Mur ligase C-terminal" evidence="13">
    <location>
        <begin position="322"/>
        <end position="448"/>
    </location>
</feature>
<dbReference type="InterPro" id="IPR036615">
    <property type="entry name" value="Mur_ligase_C_dom_sf"/>
</dbReference>
<evidence type="ECO:0000256" key="5">
    <source>
        <dbReference type="ARBA" id="ARBA00022840"/>
    </source>
</evidence>
<evidence type="ECO:0000256" key="7">
    <source>
        <dbReference type="ARBA" id="ARBA00022984"/>
    </source>
</evidence>
<keyword evidence="3 10" id="KW-0132">Cell division</keyword>
<keyword evidence="6 10" id="KW-0133">Cell shape</keyword>
<dbReference type="PANTHER" id="PTHR43024:SF1">
    <property type="entry name" value="UDP-N-ACETYLMURAMOYL-TRIPEPTIDE--D-ALANYL-D-ALANINE LIGASE"/>
    <property type="match status" value="1"/>
</dbReference>
<evidence type="ECO:0000256" key="11">
    <source>
        <dbReference type="RuleBase" id="RU004136"/>
    </source>
</evidence>
<protein>
    <recommendedName>
        <fullName evidence="10 11">UDP-N-acetylmuramoyl-tripeptide--D-alanyl-D-alanine ligase</fullName>
        <ecNumber evidence="10 11">6.3.2.10</ecNumber>
    </recommendedName>
    <alternativeName>
        <fullName evidence="10">D-alanyl-D-alanine-adding enzyme</fullName>
    </alternativeName>
</protein>
<proteinExistence type="inferred from homology"/>
<dbReference type="Gene3D" id="3.40.1190.10">
    <property type="entry name" value="Mur-like, catalytic domain"/>
    <property type="match status" value="1"/>
</dbReference>
<reference evidence="15 16" key="1">
    <citation type="submission" date="2020-08" db="EMBL/GenBank/DDBJ databases">
        <title>Genomic Encyclopedia of Type Strains, Phase III (KMG-III): the genomes of soil and plant-associated and newly described type strains.</title>
        <authorList>
            <person name="Whitman W."/>
        </authorList>
    </citation>
    <scope>NUCLEOTIDE SEQUENCE [LARGE SCALE GENOMIC DNA]</scope>
    <source>
        <strain evidence="15 16">CECT 8693</strain>
    </source>
</reference>
<feature type="binding site" evidence="10">
    <location>
        <begin position="111"/>
        <end position="117"/>
    </location>
    <ligand>
        <name>ATP</name>
        <dbReference type="ChEBI" id="CHEBI:30616"/>
    </ligand>
</feature>
<keyword evidence="8 10" id="KW-0131">Cell cycle</keyword>
<dbReference type="InterPro" id="IPR005863">
    <property type="entry name" value="UDP-N-AcMur_synth"/>
</dbReference>
<evidence type="ECO:0000313" key="16">
    <source>
        <dbReference type="Proteomes" id="UP000567067"/>
    </source>
</evidence>
<dbReference type="Gene3D" id="3.40.1390.10">
    <property type="entry name" value="MurE/MurF, N-terminal domain"/>
    <property type="match status" value="1"/>
</dbReference>
<dbReference type="EMBL" id="JACJIP010000008">
    <property type="protein sequence ID" value="MBA9085231.1"/>
    <property type="molecule type" value="Genomic_DNA"/>
</dbReference>
<comment type="function">
    <text evidence="10 11">Involved in cell wall formation. Catalyzes the final step in the synthesis of UDP-N-acetylmuramoyl-pentapeptide, the precursor of murein.</text>
</comment>
<dbReference type="GO" id="GO:0005524">
    <property type="term" value="F:ATP binding"/>
    <property type="evidence" value="ECO:0007669"/>
    <property type="project" value="UniProtKB-UniRule"/>
</dbReference>
<comment type="similarity">
    <text evidence="10">Belongs to the MurCDEF family. MurF subfamily.</text>
</comment>
<dbReference type="GO" id="GO:0005737">
    <property type="term" value="C:cytoplasm"/>
    <property type="evidence" value="ECO:0007669"/>
    <property type="project" value="UniProtKB-SubCell"/>
</dbReference>
<evidence type="ECO:0000256" key="1">
    <source>
        <dbReference type="ARBA" id="ARBA00022490"/>
    </source>
</evidence>
<evidence type="ECO:0000256" key="8">
    <source>
        <dbReference type="ARBA" id="ARBA00023306"/>
    </source>
</evidence>
<dbReference type="InterPro" id="IPR036565">
    <property type="entry name" value="Mur-like_cat_sf"/>
</dbReference>
<dbReference type="Pfam" id="PF01225">
    <property type="entry name" value="Mur_ligase"/>
    <property type="match status" value="1"/>
</dbReference>
<dbReference type="InterPro" id="IPR004101">
    <property type="entry name" value="Mur_ligase_C"/>
</dbReference>
<keyword evidence="9 10" id="KW-0961">Cell wall biogenesis/degradation</keyword>
<evidence type="ECO:0000256" key="6">
    <source>
        <dbReference type="ARBA" id="ARBA00022960"/>
    </source>
</evidence>
<dbReference type="InterPro" id="IPR035911">
    <property type="entry name" value="MurE/MurF_N"/>
</dbReference>
<comment type="subcellular location">
    <subcellularLocation>
        <location evidence="10 11">Cytoplasm</location>
    </subcellularLocation>
</comment>
<comment type="catalytic activity">
    <reaction evidence="10 11">
        <text>D-alanyl-D-alanine + UDP-N-acetyl-alpha-D-muramoyl-L-alanyl-gamma-D-glutamyl-meso-2,6-diaminopimelate + ATP = UDP-N-acetyl-alpha-D-muramoyl-L-alanyl-gamma-D-glutamyl-meso-2,6-diaminopimeloyl-D-alanyl-D-alanine + ADP + phosphate + H(+)</text>
        <dbReference type="Rhea" id="RHEA:28374"/>
        <dbReference type="ChEBI" id="CHEBI:15378"/>
        <dbReference type="ChEBI" id="CHEBI:30616"/>
        <dbReference type="ChEBI" id="CHEBI:43474"/>
        <dbReference type="ChEBI" id="CHEBI:57822"/>
        <dbReference type="ChEBI" id="CHEBI:61386"/>
        <dbReference type="ChEBI" id="CHEBI:83905"/>
        <dbReference type="ChEBI" id="CHEBI:456216"/>
        <dbReference type="EC" id="6.3.2.10"/>
    </reaction>
</comment>
<keyword evidence="1 10" id="KW-0963">Cytoplasm</keyword>
<feature type="domain" description="Mur ligase N-terminal catalytic" evidence="12">
    <location>
        <begin position="27"/>
        <end position="98"/>
    </location>
</feature>
<keyword evidence="5 10" id="KW-0067">ATP-binding</keyword>
<evidence type="ECO:0000313" key="15">
    <source>
        <dbReference type="EMBL" id="MBA9085231.1"/>
    </source>
</evidence>
<dbReference type="Proteomes" id="UP000567067">
    <property type="component" value="Unassembled WGS sequence"/>
</dbReference>
<dbReference type="GO" id="GO:0009252">
    <property type="term" value="P:peptidoglycan biosynthetic process"/>
    <property type="evidence" value="ECO:0007669"/>
    <property type="project" value="UniProtKB-UniRule"/>
</dbReference>
<keyword evidence="7 10" id="KW-0573">Peptidoglycan synthesis</keyword>
<comment type="pathway">
    <text evidence="10 11">Cell wall biogenesis; peptidoglycan biosynthesis.</text>
</comment>
<keyword evidence="16" id="KW-1185">Reference proteome</keyword>
<dbReference type="EC" id="6.3.2.10" evidence="10 11"/>
<keyword evidence="2 10" id="KW-0436">Ligase</keyword>
<dbReference type="UniPathway" id="UPA00219"/>
<dbReference type="AlphaFoldDB" id="A0A7W3SS41"/>
<evidence type="ECO:0000256" key="9">
    <source>
        <dbReference type="ARBA" id="ARBA00023316"/>
    </source>
</evidence>
<dbReference type="GO" id="GO:0051301">
    <property type="term" value="P:cell division"/>
    <property type="evidence" value="ECO:0007669"/>
    <property type="project" value="UniProtKB-KW"/>
</dbReference>
<dbReference type="Gene3D" id="3.90.190.20">
    <property type="entry name" value="Mur ligase, C-terminal domain"/>
    <property type="match status" value="1"/>
</dbReference>
<keyword evidence="4 10" id="KW-0547">Nucleotide-binding</keyword>
<evidence type="ECO:0000259" key="12">
    <source>
        <dbReference type="Pfam" id="PF01225"/>
    </source>
</evidence>
<dbReference type="GO" id="GO:0047480">
    <property type="term" value="F:UDP-N-acetylmuramoyl-tripeptide-D-alanyl-D-alanine ligase activity"/>
    <property type="evidence" value="ECO:0007669"/>
    <property type="project" value="UniProtKB-UniRule"/>
</dbReference>
<feature type="domain" description="Mur ligase central" evidence="14">
    <location>
        <begin position="109"/>
        <end position="300"/>
    </location>
</feature>
<evidence type="ECO:0000256" key="10">
    <source>
        <dbReference type="HAMAP-Rule" id="MF_02019"/>
    </source>
</evidence>
<name>A0A7W3SS41_9BACL</name>
<dbReference type="PANTHER" id="PTHR43024">
    <property type="entry name" value="UDP-N-ACETYLMURAMOYL-TRIPEPTIDE--D-ALANYL-D-ALANINE LIGASE"/>
    <property type="match status" value="1"/>
</dbReference>
<evidence type="ECO:0000256" key="4">
    <source>
        <dbReference type="ARBA" id="ARBA00022741"/>
    </source>
</evidence>
<dbReference type="Pfam" id="PF08245">
    <property type="entry name" value="Mur_ligase_M"/>
    <property type="match status" value="1"/>
</dbReference>
<dbReference type="InterPro" id="IPR051046">
    <property type="entry name" value="MurCDEF_CellWall_CoF430Synth"/>
</dbReference>
<dbReference type="HAMAP" id="MF_02019">
    <property type="entry name" value="MurF"/>
    <property type="match status" value="1"/>
</dbReference>
<dbReference type="Pfam" id="PF02875">
    <property type="entry name" value="Mur_ligase_C"/>
    <property type="match status" value="1"/>
</dbReference>
<evidence type="ECO:0000256" key="2">
    <source>
        <dbReference type="ARBA" id="ARBA00022598"/>
    </source>
</evidence>
<comment type="caution">
    <text evidence="15">The sequence shown here is derived from an EMBL/GenBank/DDBJ whole genome shotgun (WGS) entry which is preliminary data.</text>
</comment>
<evidence type="ECO:0000259" key="14">
    <source>
        <dbReference type="Pfam" id="PF08245"/>
    </source>
</evidence>
<gene>
    <name evidence="10" type="primary">murF</name>
    <name evidence="15" type="ORF">FHR92_001695</name>
</gene>
<organism evidence="15 16">
    <name type="scientific">Fontibacillus solani</name>
    <dbReference type="NCBI Taxonomy" id="1572857"/>
    <lineage>
        <taxon>Bacteria</taxon>
        <taxon>Bacillati</taxon>
        <taxon>Bacillota</taxon>
        <taxon>Bacilli</taxon>
        <taxon>Bacillales</taxon>
        <taxon>Paenibacillaceae</taxon>
        <taxon>Fontibacillus</taxon>
    </lineage>
</organism>
<dbReference type="InterPro" id="IPR000713">
    <property type="entry name" value="Mur_ligase_N"/>
</dbReference>
<dbReference type="GO" id="GO:0071555">
    <property type="term" value="P:cell wall organization"/>
    <property type="evidence" value="ECO:0007669"/>
    <property type="project" value="UniProtKB-KW"/>
</dbReference>
<dbReference type="SUPFAM" id="SSF53244">
    <property type="entry name" value="MurD-like peptide ligases, peptide-binding domain"/>
    <property type="match status" value="1"/>
</dbReference>
<dbReference type="SUPFAM" id="SSF53623">
    <property type="entry name" value="MurD-like peptide ligases, catalytic domain"/>
    <property type="match status" value="1"/>
</dbReference>
<accession>A0A7W3SS41</accession>
<dbReference type="InterPro" id="IPR013221">
    <property type="entry name" value="Mur_ligase_cen"/>
</dbReference>
<evidence type="ECO:0000259" key="13">
    <source>
        <dbReference type="Pfam" id="PF02875"/>
    </source>
</evidence>